<comment type="caution">
    <text evidence="7">The sequence shown here is derived from an EMBL/GenBank/DDBJ whole genome shotgun (WGS) entry which is preliminary data.</text>
</comment>
<comment type="function">
    <text evidence="6">Catalyzes the thermodynamically favored C-C bond cleavage of (2R,3S)-2-methylisocitrate to yield pyruvate and succinate.</text>
</comment>
<evidence type="ECO:0000313" key="8">
    <source>
        <dbReference type="Proteomes" id="UP001596022"/>
    </source>
</evidence>
<keyword evidence="3" id="KW-0479">Metal-binding</keyword>
<proteinExistence type="inferred from homology"/>
<dbReference type="InterPro" id="IPR018523">
    <property type="entry name" value="Isocitrate_lyase_ph_CS"/>
</dbReference>
<dbReference type="PROSITE" id="PS00161">
    <property type="entry name" value="ISOCITRATE_LYASE"/>
    <property type="match status" value="1"/>
</dbReference>
<comment type="cofactor">
    <cofactor evidence="1">
        <name>Mg(2+)</name>
        <dbReference type="ChEBI" id="CHEBI:18420"/>
    </cofactor>
</comment>
<dbReference type="EC" id="4.1.3.30" evidence="6"/>
<sequence length="306" mass="33991">MTWIVHEQSTQEELAERFSQLMTKDTILKIPGAHDCMAALIAKQIGFEALYLSGAAYTASRGLPDLGMIYSNEVAEKAQELIRATDLPLLVDIDTGYGGILNVARAAKEMVEARVAAVQIEDQVMPKKCGHLNGKKLIEPEEMMEKIQTIKEVAPSLIVVARTDAKAVEGIERAIERANKYVEAGADAIFPEAFTTPEEFKKVSDAVNAPLLANMTEFGRTPYYTASEFQNFGYSMVIYPVTSLRVAAKAYAKVFAEIYRNDTQKAALGDMQTREELYDTIAHYAYEDLDKKIERTVLDGMVPDEK</sequence>
<dbReference type="CDD" id="cd00377">
    <property type="entry name" value="ICL_PEPM"/>
    <property type="match status" value="1"/>
</dbReference>
<keyword evidence="5 6" id="KW-0456">Lyase</keyword>
<dbReference type="EMBL" id="JBHSFW010000001">
    <property type="protein sequence ID" value="MFC4617608.1"/>
    <property type="molecule type" value="Genomic_DNA"/>
</dbReference>
<accession>A0ABV9GIA6</accession>
<keyword evidence="4" id="KW-0460">Magnesium</keyword>
<dbReference type="Pfam" id="PF13714">
    <property type="entry name" value="PEP_mutase"/>
    <property type="match status" value="1"/>
</dbReference>
<dbReference type="InterPro" id="IPR039556">
    <property type="entry name" value="ICL/PEPM"/>
</dbReference>
<comment type="similarity">
    <text evidence="2 6">Belongs to the isocitrate lyase/PEP mutase superfamily. Methylisocitrate lyase family.</text>
</comment>
<evidence type="ECO:0000256" key="6">
    <source>
        <dbReference type="RuleBase" id="RU361121"/>
    </source>
</evidence>
<gene>
    <name evidence="7" type="primary">prpB</name>
    <name evidence="7" type="ORF">ACFO4N_02560</name>
</gene>
<dbReference type="InterPro" id="IPR040442">
    <property type="entry name" value="Pyrv_kinase-like_dom_sf"/>
</dbReference>
<organism evidence="7 8">
    <name type="scientific">Camelliibacillus cellulosilyticus</name>
    <dbReference type="NCBI Taxonomy" id="2174486"/>
    <lineage>
        <taxon>Bacteria</taxon>
        <taxon>Bacillati</taxon>
        <taxon>Bacillota</taxon>
        <taxon>Bacilli</taxon>
        <taxon>Bacillales</taxon>
        <taxon>Sporolactobacillaceae</taxon>
        <taxon>Camelliibacillus</taxon>
    </lineage>
</organism>
<evidence type="ECO:0000256" key="4">
    <source>
        <dbReference type="ARBA" id="ARBA00022842"/>
    </source>
</evidence>
<evidence type="ECO:0000256" key="3">
    <source>
        <dbReference type="ARBA" id="ARBA00022723"/>
    </source>
</evidence>
<dbReference type="PANTHER" id="PTHR42905:SF5">
    <property type="entry name" value="CARBOXYVINYL-CARBOXYPHOSPHONATE PHOSPHORYLMUTASE, CHLOROPLASTIC"/>
    <property type="match status" value="1"/>
</dbReference>
<comment type="pathway">
    <text evidence="6">Organic acid metabolism; propanoate degradation.</text>
</comment>
<protein>
    <recommendedName>
        <fullName evidence="6">Methylisocitrate lyase</fullName>
        <ecNumber evidence="6">4.1.3.30</ecNumber>
    </recommendedName>
</protein>
<dbReference type="Gene3D" id="3.20.20.60">
    <property type="entry name" value="Phosphoenolpyruvate-binding domains"/>
    <property type="match status" value="1"/>
</dbReference>
<evidence type="ECO:0000256" key="2">
    <source>
        <dbReference type="ARBA" id="ARBA00009282"/>
    </source>
</evidence>
<evidence type="ECO:0000313" key="7">
    <source>
        <dbReference type="EMBL" id="MFC4617608.1"/>
    </source>
</evidence>
<evidence type="ECO:0000256" key="1">
    <source>
        <dbReference type="ARBA" id="ARBA00001946"/>
    </source>
</evidence>
<name>A0ABV9GIA6_9BACL</name>
<dbReference type="PANTHER" id="PTHR42905">
    <property type="entry name" value="PHOSPHOENOLPYRUVATE CARBOXYLASE"/>
    <property type="match status" value="1"/>
</dbReference>
<reference evidence="8" key="1">
    <citation type="journal article" date="2019" name="Int. J. Syst. Evol. Microbiol.">
        <title>The Global Catalogue of Microorganisms (GCM) 10K type strain sequencing project: providing services to taxonomists for standard genome sequencing and annotation.</title>
        <authorList>
            <consortium name="The Broad Institute Genomics Platform"/>
            <consortium name="The Broad Institute Genome Sequencing Center for Infectious Disease"/>
            <person name="Wu L."/>
            <person name="Ma J."/>
        </authorList>
    </citation>
    <scope>NUCLEOTIDE SEQUENCE [LARGE SCALE GENOMIC DNA]</scope>
    <source>
        <strain evidence="8">CGMCC 1.16306</strain>
    </source>
</reference>
<dbReference type="GO" id="GO:0046421">
    <property type="term" value="F:methylisocitrate lyase activity"/>
    <property type="evidence" value="ECO:0007669"/>
    <property type="project" value="UniProtKB-EC"/>
</dbReference>
<dbReference type="RefSeq" id="WP_376844641.1">
    <property type="nucleotide sequence ID" value="NZ_JBHSFW010000001.1"/>
</dbReference>
<dbReference type="SUPFAM" id="SSF51621">
    <property type="entry name" value="Phosphoenolpyruvate/pyruvate domain"/>
    <property type="match status" value="1"/>
</dbReference>
<dbReference type="NCBIfam" id="TIGR02317">
    <property type="entry name" value="prpB"/>
    <property type="match status" value="1"/>
</dbReference>
<dbReference type="InterPro" id="IPR012695">
    <property type="entry name" value="PrpB"/>
</dbReference>
<dbReference type="InterPro" id="IPR015813">
    <property type="entry name" value="Pyrv/PenolPyrv_kinase-like_dom"/>
</dbReference>
<comment type="catalytic activity">
    <reaction evidence="6">
        <text>(2S,3R)-3-hydroxybutane-1,2,3-tricarboxylate = pyruvate + succinate</text>
        <dbReference type="Rhea" id="RHEA:16809"/>
        <dbReference type="ChEBI" id="CHEBI:15361"/>
        <dbReference type="ChEBI" id="CHEBI:30031"/>
        <dbReference type="ChEBI" id="CHEBI:57429"/>
        <dbReference type="EC" id="4.1.3.30"/>
    </reaction>
</comment>
<dbReference type="Proteomes" id="UP001596022">
    <property type="component" value="Unassembled WGS sequence"/>
</dbReference>
<keyword evidence="8" id="KW-1185">Reference proteome</keyword>
<evidence type="ECO:0000256" key="5">
    <source>
        <dbReference type="ARBA" id="ARBA00023239"/>
    </source>
</evidence>